<keyword evidence="2" id="KW-1133">Transmembrane helix</keyword>
<evidence type="ECO:0000256" key="1">
    <source>
        <dbReference type="SAM" id="MobiDB-lite"/>
    </source>
</evidence>
<dbReference type="RefSeq" id="WP_147136538.1">
    <property type="nucleotide sequence ID" value="NZ_BJXA01000040.1"/>
</dbReference>
<protein>
    <submittedName>
        <fullName evidence="4">Uncharacterized protein</fullName>
    </submittedName>
</protein>
<accession>A0A511MJA4</accession>
<name>A0A511MJA4_9NOCA</name>
<comment type="caution">
    <text evidence="4">The sequence shown here is derived from an EMBL/GenBank/DDBJ whole genome shotgun (WGS) entry which is preliminary data.</text>
</comment>
<keyword evidence="2" id="KW-0472">Membrane</keyword>
<feature type="chain" id="PRO_5021753442" evidence="3">
    <location>
        <begin position="31"/>
        <end position="285"/>
    </location>
</feature>
<feature type="region of interest" description="Disordered" evidence="1">
    <location>
        <begin position="38"/>
        <end position="121"/>
    </location>
</feature>
<reference evidence="4 5" key="1">
    <citation type="submission" date="2019-07" db="EMBL/GenBank/DDBJ databases">
        <title>Whole genome shotgun sequence of Nocardia ninae NBRC 108245.</title>
        <authorList>
            <person name="Hosoyama A."/>
            <person name="Uohara A."/>
            <person name="Ohji S."/>
            <person name="Ichikawa N."/>
        </authorList>
    </citation>
    <scope>NUCLEOTIDE SEQUENCE [LARGE SCALE GENOMIC DNA]</scope>
    <source>
        <strain evidence="4 5">NBRC 108245</strain>
    </source>
</reference>
<evidence type="ECO:0000256" key="2">
    <source>
        <dbReference type="SAM" id="Phobius"/>
    </source>
</evidence>
<evidence type="ECO:0000256" key="3">
    <source>
        <dbReference type="SAM" id="SignalP"/>
    </source>
</evidence>
<keyword evidence="5" id="KW-1185">Reference proteome</keyword>
<dbReference type="Proteomes" id="UP000321424">
    <property type="component" value="Unassembled WGS sequence"/>
</dbReference>
<feature type="signal peptide" evidence="3">
    <location>
        <begin position="1"/>
        <end position="30"/>
    </location>
</feature>
<organism evidence="4 5">
    <name type="scientific">Nocardia ninae NBRC 108245</name>
    <dbReference type="NCBI Taxonomy" id="1210091"/>
    <lineage>
        <taxon>Bacteria</taxon>
        <taxon>Bacillati</taxon>
        <taxon>Actinomycetota</taxon>
        <taxon>Actinomycetes</taxon>
        <taxon>Mycobacteriales</taxon>
        <taxon>Nocardiaceae</taxon>
        <taxon>Nocardia</taxon>
    </lineage>
</organism>
<keyword evidence="3" id="KW-0732">Signal</keyword>
<dbReference type="EMBL" id="BJXA01000040">
    <property type="protein sequence ID" value="GEM40732.1"/>
    <property type="molecule type" value="Genomic_DNA"/>
</dbReference>
<sequence>MAQIKGFTAGTALPLAAAALVVGPAAVASADLPPPEWPSLGEIVSGSAAPGGIDTGSADSGTPLQLGPSSGPAVREYLGTGSAGIGTGTRAETGTGTGEIDETVSADPVQTMPGGSAELPDLDSDGVRTACTGSVAVGGALVLLGIVTGSSHGILGSSGSALGSVVVGSAATGSGLACLLWPRDILPPYPGNPLLLPPPLPTLPPLPALPDLPAPPAETPLIPELTPATPNLPSPRTPLRPAHSAEAELILDPVAWNPLQLVTIMVVTILTAVRGVAVVRRRHSG</sequence>
<proteinExistence type="predicted"/>
<evidence type="ECO:0000313" key="5">
    <source>
        <dbReference type="Proteomes" id="UP000321424"/>
    </source>
</evidence>
<feature type="transmembrane region" description="Helical" evidence="2">
    <location>
        <begin position="161"/>
        <end position="182"/>
    </location>
</feature>
<feature type="transmembrane region" description="Helical" evidence="2">
    <location>
        <begin position="127"/>
        <end position="149"/>
    </location>
</feature>
<feature type="transmembrane region" description="Helical" evidence="2">
    <location>
        <begin position="259"/>
        <end position="279"/>
    </location>
</feature>
<gene>
    <name evidence="4" type="ORF">NN4_52510</name>
</gene>
<dbReference type="AlphaFoldDB" id="A0A511MJA4"/>
<evidence type="ECO:0000313" key="4">
    <source>
        <dbReference type="EMBL" id="GEM40732.1"/>
    </source>
</evidence>
<keyword evidence="2" id="KW-0812">Transmembrane</keyword>